<gene>
    <name evidence="2" type="ORF">Taro_056415</name>
</gene>
<proteinExistence type="predicted"/>
<feature type="region of interest" description="Disordered" evidence="1">
    <location>
        <begin position="39"/>
        <end position="71"/>
    </location>
</feature>
<dbReference type="Proteomes" id="UP000652761">
    <property type="component" value="Unassembled WGS sequence"/>
</dbReference>
<evidence type="ECO:0000313" key="2">
    <source>
        <dbReference type="EMBL" id="MQM23351.1"/>
    </source>
</evidence>
<keyword evidence="3" id="KW-1185">Reference proteome</keyword>
<name>A0A843XWF2_COLES</name>
<evidence type="ECO:0000313" key="3">
    <source>
        <dbReference type="Proteomes" id="UP000652761"/>
    </source>
</evidence>
<organism evidence="2 3">
    <name type="scientific">Colocasia esculenta</name>
    <name type="common">Wild taro</name>
    <name type="synonym">Arum esculentum</name>
    <dbReference type="NCBI Taxonomy" id="4460"/>
    <lineage>
        <taxon>Eukaryota</taxon>
        <taxon>Viridiplantae</taxon>
        <taxon>Streptophyta</taxon>
        <taxon>Embryophyta</taxon>
        <taxon>Tracheophyta</taxon>
        <taxon>Spermatophyta</taxon>
        <taxon>Magnoliopsida</taxon>
        <taxon>Liliopsida</taxon>
        <taxon>Araceae</taxon>
        <taxon>Aroideae</taxon>
        <taxon>Colocasieae</taxon>
        <taxon>Colocasia</taxon>
    </lineage>
</organism>
<evidence type="ECO:0000256" key="1">
    <source>
        <dbReference type="SAM" id="MobiDB-lite"/>
    </source>
</evidence>
<reference evidence="2" key="1">
    <citation type="submission" date="2017-07" db="EMBL/GenBank/DDBJ databases">
        <title>Taro Niue Genome Assembly and Annotation.</title>
        <authorList>
            <person name="Atibalentja N."/>
            <person name="Keating K."/>
            <person name="Fields C.J."/>
        </authorList>
    </citation>
    <scope>NUCLEOTIDE SEQUENCE</scope>
    <source>
        <strain evidence="2">Niue_2</strain>
        <tissue evidence="2">Leaf</tissue>
    </source>
</reference>
<feature type="compositionally biased region" description="Polar residues" evidence="1">
    <location>
        <begin position="62"/>
        <end position="71"/>
    </location>
</feature>
<sequence>MWRNTSAKSVKIITYLIRVRLPRTGRSLARDTKPQSVCYYTAGGTDPAPLRRGSELDDGRETSSSLSPVGG</sequence>
<accession>A0A843XWF2</accession>
<comment type="caution">
    <text evidence="2">The sequence shown here is derived from an EMBL/GenBank/DDBJ whole genome shotgun (WGS) entry which is preliminary data.</text>
</comment>
<feature type="compositionally biased region" description="Basic and acidic residues" evidence="1">
    <location>
        <begin position="52"/>
        <end position="61"/>
    </location>
</feature>
<dbReference type="EMBL" id="NMUH01015952">
    <property type="protein sequence ID" value="MQM23351.1"/>
    <property type="molecule type" value="Genomic_DNA"/>
</dbReference>
<dbReference type="AlphaFoldDB" id="A0A843XWF2"/>
<protein>
    <submittedName>
        <fullName evidence="2">Uncharacterized protein</fullName>
    </submittedName>
</protein>